<name>A0A6A6YD68_9PEZI</name>
<feature type="region of interest" description="Disordered" evidence="1">
    <location>
        <begin position="124"/>
        <end position="170"/>
    </location>
</feature>
<evidence type="ECO:0000313" key="2">
    <source>
        <dbReference type="EMBL" id="KAF2806508.1"/>
    </source>
</evidence>
<reference evidence="4" key="3">
    <citation type="submission" date="2025-04" db="UniProtKB">
        <authorList>
            <consortium name="RefSeq"/>
        </authorList>
    </citation>
    <scope>IDENTIFICATION</scope>
    <source>
        <strain evidence="4">CBS 304.34</strain>
    </source>
</reference>
<keyword evidence="3" id="KW-1185">Reference proteome</keyword>
<dbReference type="AlphaFoldDB" id="A0A6A6YD68"/>
<sequence>MPAQAATVIDAISVLRLPLQVRQASAQMLNRRCDRPLVSVCWWPASAGDRFRLVARWAGMHGAGLAGRFWKLAKPFVWENWEKRIASCSGAILAARSRQANHSAPCPALRCPKPTHSVRNLARHGPRPLHVGASTRDELPAPSVCHAHHTSTTSTTPARPNEPLVRRSPSYDWLGPPSIHALSRG</sequence>
<dbReference type="RefSeq" id="XP_033573472.1">
    <property type="nucleotide sequence ID" value="XM_033725850.1"/>
</dbReference>
<reference evidence="2 4" key="1">
    <citation type="journal article" date="2020" name="Stud. Mycol.">
        <title>101 Dothideomycetes genomes: a test case for predicting lifestyles and emergence of pathogens.</title>
        <authorList>
            <person name="Haridas S."/>
            <person name="Albert R."/>
            <person name="Binder M."/>
            <person name="Bloem J."/>
            <person name="Labutti K."/>
            <person name="Salamov A."/>
            <person name="Andreopoulos B."/>
            <person name="Baker S."/>
            <person name="Barry K."/>
            <person name="Bills G."/>
            <person name="Bluhm B."/>
            <person name="Cannon C."/>
            <person name="Castanera R."/>
            <person name="Culley D."/>
            <person name="Daum C."/>
            <person name="Ezra D."/>
            <person name="Gonzalez J."/>
            <person name="Henrissat B."/>
            <person name="Kuo A."/>
            <person name="Liang C."/>
            <person name="Lipzen A."/>
            <person name="Lutzoni F."/>
            <person name="Magnuson J."/>
            <person name="Mondo S."/>
            <person name="Nolan M."/>
            <person name="Ohm R."/>
            <person name="Pangilinan J."/>
            <person name="Park H.-J."/>
            <person name="Ramirez L."/>
            <person name="Alfaro M."/>
            <person name="Sun H."/>
            <person name="Tritt A."/>
            <person name="Yoshinaga Y."/>
            <person name="Zwiers L.-H."/>
            <person name="Turgeon B."/>
            <person name="Goodwin S."/>
            <person name="Spatafora J."/>
            <person name="Crous P."/>
            <person name="Grigoriev I."/>
        </authorList>
    </citation>
    <scope>NUCLEOTIDE SEQUENCE</scope>
    <source>
        <strain evidence="2 4">CBS 304.34</strain>
    </source>
</reference>
<gene>
    <name evidence="2 4" type="ORF">BDZ99DRAFT_523948</name>
</gene>
<dbReference type="Proteomes" id="UP000504636">
    <property type="component" value="Unplaced"/>
</dbReference>
<organism evidence="2">
    <name type="scientific">Mytilinidion resinicola</name>
    <dbReference type="NCBI Taxonomy" id="574789"/>
    <lineage>
        <taxon>Eukaryota</taxon>
        <taxon>Fungi</taxon>
        <taxon>Dikarya</taxon>
        <taxon>Ascomycota</taxon>
        <taxon>Pezizomycotina</taxon>
        <taxon>Dothideomycetes</taxon>
        <taxon>Pleosporomycetidae</taxon>
        <taxon>Mytilinidiales</taxon>
        <taxon>Mytilinidiaceae</taxon>
        <taxon>Mytilinidion</taxon>
    </lineage>
</organism>
<proteinExistence type="predicted"/>
<dbReference type="GeneID" id="54466743"/>
<dbReference type="EMBL" id="MU003707">
    <property type="protein sequence ID" value="KAF2806508.1"/>
    <property type="molecule type" value="Genomic_DNA"/>
</dbReference>
<evidence type="ECO:0000313" key="3">
    <source>
        <dbReference type="Proteomes" id="UP000504636"/>
    </source>
</evidence>
<protein>
    <submittedName>
        <fullName evidence="2 4">Uncharacterized protein</fullName>
    </submittedName>
</protein>
<reference evidence="4" key="2">
    <citation type="submission" date="2020-04" db="EMBL/GenBank/DDBJ databases">
        <authorList>
            <consortium name="NCBI Genome Project"/>
        </authorList>
    </citation>
    <scope>NUCLEOTIDE SEQUENCE</scope>
    <source>
        <strain evidence="4">CBS 304.34</strain>
    </source>
</reference>
<evidence type="ECO:0000313" key="4">
    <source>
        <dbReference type="RefSeq" id="XP_033573472.1"/>
    </source>
</evidence>
<evidence type="ECO:0000256" key="1">
    <source>
        <dbReference type="SAM" id="MobiDB-lite"/>
    </source>
</evidence>
<accession>A0A6A6YD68</accession>